<evidence type="ECO:0000259" key="5">
    <source>
        <dbReference type="Pfam" id="PF01258"/>
    </source>
</evidence>
<accession>A0A330LT28</accession>
<dbReference type="Gene3D" id="1.20.120.910">
    <property type="entry name" value="DksA, coiled-coil domain"/>
    <property type="match status" value="1"/>
</dbReference>
<dbReference type="Pfam" id="PF01258">
    <property type="entry name" value="zf-dskA_traR"/>
    <property type="match status" value="1"/>
</dbReference>
<proteinExistence type="predicted"/>
<evidence type="ECO:0000313" key="7">
    <source>
        <dbReference type="EMBL" id="SQD79336.1"/>
    </source>
</evidence>
<dbReference type="InterPro" id="IPR000962">
    <property type="entry name" value="Znf_DskA_TraR"/>
</dbReference>
<evidence type="ECO:0000256" key="3">
    <source>
        <dbReference type="ARBA" id="ARBA00022833"/>
    </source>
</evidence>
<evidence type="ECO:0000259" key="6">
    <source>
        <dbReference type="Pfam" id="PF21157"/>
    </source>
</evidence>
<dbReference type="GO" id="GO:0008270">
    <property type="term" value="F:zinc ion binding"/>
    <property type="evidence" value="ECO:0007669"/>
    <property type="project" value="UniProtKB-KW"/>
</dbReference>
<protein>
    <submittedName>
        <fullName evidence="7">Molecular chaperone DnaK</fullName>
    </submittedName>
</protein>
<keyword evidence="2" id="KW-0863">Zinc-finger</keyword>
<evidence type="ECO:0000256" key="1">
    <source>
        <dbReference type="ARBA" id="ARBA00022723"/>
    </source>
</evidence>
<evidence type="ECO:0000313" key="8">
    <source>
        <dbReference type="Proteomes" id="UP000250163"/>
    </source>
</evidence>
<feature type="domain" description="DnaK suppressor protein DksA N-terminal" evidence="6">
    <location>
        <begin position="9"/>
        <end position="80"/>
    </location>
</feature>
<dbReference type="KEGG" id="mya:MORIYA_2873"/>
<dbReference type="SUPFAM" id="SSF109635">
    <property type="entry name" value="DnaK suppressor protein DksA, alpha-hairpin domain"/>
    <property type="match status" value="1"/>
</dbReference>
<name>A0A330LT28_9GAMM</name>
<dbReference type="InterPro" id="IPR048489">
    <property type="entry name" value="DksA_N"/>
</dbReference>
<keyword evidence="8" id="KW-1185">Reference proteome</keyword>
<dbReference type="PROSITE" id="PS51128">
    <property type="entry name" value="ZF_DKSA_2"/>
    <property type="match status" value="1"/>
</dbReference>
<dbReference type="InterPro" id="IPR037187">
    <property type="entry name" value="DnaK_N"/>
</dbReference>
<keyword evidence="3" id="KW-0862">Zinc</keyword>
<dbReference type="Pfam" id="PF21157">
    <property type="entry name" value="DksA_N"/>
    <property type="match status" value="1"/>
</dbReference>
<feature type="zinc finger region" description="dksA C4-type" evidence="4">
    <location>
        <begin position="88"/>
        <end position="112"/>
    </location>
</feature>
<dbReference type="PANTHER" id="PTHR33823:SF2">
    <property type="entry name" value="RNA POLYMERASE-BINDING TRANSCRIPTION FACTOR DKSA"/>
    <property type="match status" value="1"/>
</dbReference>
<dbReference type="PANTHER" id="PTHR33823">
    <property type="entry name" value="RNA POLYMERASE-BINDING TRANSCRIPTION FACTOR DKSA-RELATED"/>
    <property type="match status" value="1"/>
</dbReference>
<gene>
    <name evidence="7" type="ORF">MORIYA_2873</name>
</gene>
<feature type="domain" description="Zinc finger DksA/TraR C4-type" evidence="5">
    <location>
        <begin position="83"/>
        <end position="117"/>
    </location>
</feature>
<dbReference type="RefSeq" id="WP_112715974.1">
    <property type="nucleotide sequence ID" value="NZ_LS483250.1"/>
</dbReference>
<evidence type="ECO:0000256" key="4">
    <source>
        <dbReference type="PROSITE-ProRule" id="PRU00510"/>
    </source>
</evidence>
<reference evidence="8" key="1">
    <citation type="submission" date="2018-05" db="EMBL/GenBank/DDBJ databases">
        <authorList>
            <person name="Cea G.-C."/>
            <person name="William W."/>
        </authorList>
    </citation>
    <scope>NUCLEOTIDE SEQUENCE [LARGE SCALE GENOMIC DNA]</scope>
    <source>
        <strain evidence="8">DB21MT 5</strain>
    </source>
</reference>
<dbReference type="OrthoDB" id="9803742at2"/>
<evidence type="ECO:0000256" key="2">
    <source>
        <dbReference type="ARBA" id="ARBA00022771"/>
    </source>
</evidence>
<dbReference type="SUPFAM" id="SSF57716">
    <property type="entry name" value="Glucocorticoid receptor-like (DNA-binding domain)"/>
    <property type="match status" value="1"/>
</dbReference>
<dbReference type="AlphaFoldDB" id="A0A330LT28"/>
<keyword evidence="1" id="KW-0479">Metal-binding</keyword>
<organism evidence="7 8">
    <name type="scientific">Moritella yayanosii</name>
    <dbReference type="NCBI Taxonomy" id="69539"/>
    <lineage>
        <taxon>Bacteria</taxon>
        <taxon>Pseudomonadati</taxon>
        <taxon>Pseudomonadota</taxon>
        <taxon>Gammaproteobacteria</taxon>
        <taxon>Alteromonadales</taxon>
        <taxon>Moritellaceae</taxon>
        <taxon>Moritella</taxon>
    </lineage>
</organism>
<dbReference type="Proteomes" id="UP000250163">
    <property type="component" value="Chromosome MORIYA"/>
</dbReference>
<sequence>MSDFMNEGQVAYFKEKLETEQQEISARIEHQSTDVVVSDSNEMADEIDRAAMEEAHRLELNRIEHDKLHIKKIIKALRRIDSGDYGYCDSCGDEISIKRLQARSESRLCLECQSTKEFTDYSLYRRQS</sequence>
<dbReference type="EMBL" id="LS483250">
    <property type="protein sequence ID" value="SQD79336.1"/>
    <property type="molecule type" value="Genomic_DNA"/>
</dbReference>